<dbReference type="AlphaFoldDB" id="A0A5B2VTC8"/>
<feature type="chain" id="PRO_5022748052" description="DUF4861 domain-containing protein" evidence="1">
    <location>
        <begin position="28"/>
        <end position="415"/>
    </location>
</feature>
<gene>
    <name evidence="2" type="ORF">F0L74_18850</name>
</gene>
<evidence type="ECO:0008006" key="4">
    <source>
        <dbReference type="Google" id="ProtNLM"/>
    </source>
</evidence>
<reference evidence="2 3" key="2">
    <citation type="submission" date="2019-09" db="EMBL/GenBank/DDBJ databases">
        <authorList>
            <person name="Jin C."/>
        </authorList>
    </citation>
    <scope>NUCLEOTIDE SEQUENCE [LARGE SCALE GENOMIC DNA]</scope>
    <source>
        <strain evidence="2 3">BN140078</strain>
    </source>
</reference>
<dbReference type="RefSeq" id="WP_149839426.1">
    <property type="nucleotide sequence ID" value="NZ_VUOC01000003.1"/>
</dbReference>
<reference evidence="2 3" key="1">
    <citation type="submission" date="2019-09" db="EMBL/GenBank/DDBJ databases">
        <title>Chitinophaga ginsengihumi sp. nov., isolated from soil of ginseng rhizosphere.</title>
        <authorList>
            <person name="Lee J."/>
        </authorList>
    </citation>
    <scope>NUCLEOTIDE SEQUENCE [LARGE SCALE GENOMIC DNA]</scope>
    <source>
        <strain evidence="2 3">BN140078</strain>
    </source>
</reference>
<evidence type="ECO:0000256" key="1">
    <source>
        <dbReference type="SAM" id="SignalP"/>
    </source>
</evidence>
<proteinExistence type="predicted"/>
<keyword evidence="3" id="KW-1185">Reference proteome</keyword>
<dbReference type="EMBL" id="VUOC01000003">
    <property type="protein sequence ID" value="KAA2241920.1"/>
    <property type="molecule type" value="Genomic_DNA"/>
</dbReference>
<dbReference type="Proteomes" id="UP000324611">
    <property type="component" value="Unassembled WGS sequence"/>
</dbReference>
<organism evidence="2 3">
    <name type="scientific">Chitinophaga agrisoli</name>
    <dbReference type="NCBI Taxonomy" id="2607653"/>
    <lineage>
        <taxon>Bacteria</taxon>
        <taxon>Pseudomonadati</taxon>
        <taxon>Bacteroidota</taxon>
        <taxon>Chitinophagia</taxon>
        <taxon>Chitinophagales</taxon>
        <taxon>Chitinophagaceae</taxon>
        <taxon>Chitinophaga</taxon>
    </lineage>
</organism>
<comment type="caution">
    <text evidence="2">The sequence shown here is derived from an EMBL/GenBank/DDBJ whole genome shotgun (WGS) entry which is preliminary data.</text>
</comment>
<feature type="signal peptide" evidence="1">
    <location>
        <begin position="1"/>
        <end position="27"/>
    </location>
</feature>
<name>A0A5B2VTC8_9BACT</name>
<evidence type="ECO:0000313" key="3">
    <source>
        <dbReference type="Proteomes" id="UP000324611"/>
    </source>
</evidence>
<evidence type="ECO:0000313" key="2">
    <source>
        <dbReference type="EMBL" id="KAA2241920.1"/>
    </source>
</evidence>
<sequence>MMGRFYRFICLAAILCCVLLNSASAQYQGYIYAEIVLKNKDTYTGPIKWSGGQRQWNDVLTAVKSSNRDILQYLDKSQLKKLSNEDDPDKIDWQFMNLWRDKLPKRKKEALCRFGDIDFIHVTGSDKAQLYLKNGYKLRVEPHRDDEKQLGGNIVVYVNGDSKTLKWDEISRINFKPTPENLGQPLWKPLYGTVNTTAGPLTGFIQWNTYKYLAAHQLTGQTADGNTVKYAFAYMAAIEKQGDKALVKLRTGKDILLGNASDVDPDNRGIAVMHPIYGRVLVTWKAFISFTPEEPPATGFAYTDYPSHGRIAASVLTTEGKVYEGTCTFDLDEEWDIEMLEGNKDGLFYQVPFYYVSKITPYKRHYSQVTLKDKRTLLLGWDNDVSDKNWGVMIWLPNKEHQYIPWNKISEISFR</sequence>
<protein>
    <recommendedName>
        <fullName evidence="4">DUF4861 domain-containing protein</fullName>
    </recommendedName>
</protein>
<keyword evidence="1" id="KW-0732">Signal</keyword>
<accession>A0A5B2VTC8</accession>